<organism evidence="2 3">
    <name type="scientific">Pleurodeles waltl</name>
    <name type="common">Iberian ribbed newt</name>
    <dbReference type="NCBI Taxonomy" id="8319"/>
    <lineage>
        <taxon>Eukaryota</taxon>
        <taxon>Metazoa</taxon>
        <taxon>Chordata</taxon>
        <taxon>Craniata</taxon>
        <taxon>Vertebrata</taxon>
        <taxon>Euteleostomi</taxon>
        <taxon>Amphibia</taxon>
        <taxon>Batrachia</taxon>
        <taxon>Caudata</taxon>
        <taxon>Salamandroidea</taxon>
        <taxon>Salamandridae</taxon>
        <taxon>Pleurodelinae</taxon>
        <taxon>Pleurodeles</taxon>
    </lineage>
</organism>
<evidence type="ECO:0000313" key="2">
    <source>
        <dbReference type="EMBL" id="KAJ1173557.1"/>
    </source>
</evidence>
<dbReference type="Proteomes" id="UP001066276">
    <property type="component" value="Chromosome 4_1"/>
</dbReference>
<gene>
    <name evidence="2" type="ORF">NDU88_005388</name>
</gene>
<sequence>MSRPGANATPLSTERFPLQTPHTPRVGSAFRWCVGPWALRFSAHRGQQQLGYRCIDTDMDELDQRGHM</sequence>
<protein>
    <submittedName>
        <fullName evidence="2">Uncharacterized protein</fullName>
    </submittedName>
</protein>
<dbReference type="AlphaFoldDB" id="A0AAV7TAC1"/>
<evidence type="ECO:0000256" key="1">
    <source>
        <dbReference type="SAM" id="MobiDB-lite"/>
    </source>
</evidence>
<keyword evidence="3" id="KW-1185">Reference proteome</keyword>
<comment type="caution">
    <text evidence="2">The sequence shown here is derived from an EMBL/GenBank/DDBJ whole genome shotgun (WGS) entry which is preliminary data.</text>
</comment>
<name>A0AAV7TAC1_PLEWA</name>
<feature type="region of interest" description="Disordered" evidence="1">
    <location>
        <begin position="1"/>
        <end position="22"/>
    </location>
</feature>
<reference evidence="2" key="1">
    <citation type="journal article" date="2022" name="bioRxiv">
        <title>Sequencing and chromosome-scale assembly of the giantPleurodeles waltlgenome.</title>
        <authorList>
            <person name="Brown T."/>
            <person name="Elewa A."/>
            <person name="Iarovenko S."/>
            <person name="Subramanian E."/>
            <person name="Araus A.J."/>
            <person name="Petzold A."/>
            <person name="Susuki M."/>
            <person name="Suzuki K.-i.T."/>
            <person name="Hayashi T."/>
            <person name="Toyoda A."/>
            <person name="Oliveira C."/>
            <person name="Osipova E."/>
            <person name="Leigh N.D."/>
            <person name="Simon A."/>
            <person name="Yun M.H."/>
        </authorList>
    </citation>
    <scope>NUCLEOTIDE SEQUENCE</scope>
    <source>
        <strain evidence="2">20211129_DDA</strain>
        <tissue evidence="2">Liver</tissue>
    </source>
</reference>
<dbReference type="EMBL" id="JANPWB010000007">
    <property type="protein sequence ID" value="KAJ1173557.1"/>
    <property type="molecule type" value="Genomic_DNA"/>
</dbReference>
<proteinExistence type="predicted"/>
<accession>A0AAV7TAC1</accession>
<evidence type="ECO:0000313" key="3">
    <source>
        <dbReference type="Proteomes" id="UP001066276"/>
    </source>
</evidence>